<dbReference type="AlphaFoldDB" id="A0A5M6DFA5"/>
<dbReference type="Pfam" id="PF14100">
    <property type="entry name" value="DUF6807"/>
    <property type="match status" value="1"/>
</dbReference>
<comment type="caution">
    <text evidence="1">The sequence shown here is derived from an EMBL/GenBank/DDBJ whole genome shotgun (WGS) entry which is preliminary data.</text>
</comment>
<evidence type="ECO:0000313" key="1">
    <source>
        <dbReference type="EMBL" id="KAA5546168.1"/>
    </source>
</evidence>
<gene>
    <name evidence="1" type="ORF">FYK55_04540</name>
</gene>
<reference evidence="1 2" key="1">
    <citation type="submission" date="2019-08" db="EMBL/GenBank/DDBJ databases">
        <authorList>
            <person name="Dhanesh K."/>
            <person name="Kumar G."/>
            <person name="Sasikala C."/>
            <person name="Venkata Ramana C."/>
        </authorList>
    </citation>
    <scope>NUCLEOTIDE SEQUENCE [LARGE SCALE GENOMIC DNA]</scope>
    <source>
        <strain evidence="1 2">JC645</strain>
    </source>
</reference>
<name>A0A5M6DFA5_9BACT</name>
<dbReference type="InterPro" id="IPR029475">
    <property type="entry name" value="DUF6807"/>
</dbReference>
<proteinExistence type="predicted"/>
<evidence type="ECO:0000313" key="2">
    <source>
        <dbReference type="Proteomes" id="UP000324479"/>
    </source>
</evidence>
<dbReference type="Proteomes" id="UP000324479">
    <property type="component" value="Unassembled WGS sequence"/>
</dbReference>
<dbReference type="EMBL" id="VWOX01000002">
    <property type="protein sequence ID" value="KAA5546168.1"/>
    <property type="molecule type" value="Genomic_DNA"/>
</dbReference>
<evidence type="ECO:0008006" key="3">
    <source>
        <dbReference type="Google" id="ProtNLM"/>
    </source>
</evidence>
<protein>
    <recommendedName>
        <fullName evidence="3">Methane monooxygenase PmoA-like</fullName>
    </recommendedName>
</protein>
<dbReference type="RefSeq" id="WP_150075174.1">
    <property type="nucleotide sequence ID" value="NZ_VWOX01000002.1"/>
</dbReference>
<sequence>MADKNQTAQPSQHLRPMTRCQILPLPGRQFQLLIDGNERTRWHFPSDVPRPYFYPINGPGNVSLTRMGHPGAPNHDHHRSFWFAHHDLLGIDFWSENTDAVIEQTQWHAIEEDDASATVAFRLVWRDGHDPSPLLTQDVFATIRPGDSDSQLSVDGSPDAWTLELQSDFRSDAEGVEFRQSNFGILGLRVAKTLSVVFGQGTITGADGRQGEQQLFGRPNRWVDYSGPIGTDAQGQAVIEGLTLIDHAENPGHGSDSAASWHVRDDGWIGPSLSRHSGIELTRGETLRCRYLLLVHPGACNPAQAQQVAAKFDALPALRFGRGTKPHQQFQIFRT</sequence>
<accession>A0A5M6DFA5</accession>
<organism evidence="1 2">
    <name type="scientific">Roseiconus nitratireducens</name>
    <dbReference type="NCBI Taxonomy" id="2605748"/>
    <lineage>
        <taxon>Bacteria</taxon>
        <taxon>Pseudomonadati</taxon>
        <taxon>Planctomycetota</taxon>
        <taxon>Planctomycetia</taxon>
        <taxon>Pirellulales</taxon>
        <taxon>Pirellulaceae</taxon>
        <taxon>Roseiconus</taxon>
    </lineage>
</organism>
<keyword evidence="2" id="KW-1185">Reference proteome</keyword>